<sequence>MNHLTKEKITAEALVAIQRLLECYAKEAQEVSALESQPEIVWDDLEEAPSKLEDLVAEVQVPPEEFNLGTAKKPLVIYVSKLLSPKLKESQTVADFLADHQCLYISDSWDEEVELLAADIVDWQLAFDWSSTRHLLGEYGCTSPSLLPHFAVATQLIDEFERVQIHHVGQARNSEANELARLAVGMKLINKGQKKFVQVERREMPVLRVRGIQVAVISTKVDPTDWRYQLIHYLRDPNLKVKDFAGELGIKLITCTSYYAQANGQADASNKVIINIIEKSIESNPRGWHDKLSKALCAYRTSKRDATGATQFSLTFGHDVFLPLEINVRSARVDHQHGLTHGDYTVAMMVELDDLD</sequence>
<evidence type="ECO:0000313" key="2">
    <source>
        <dbReference type="Proteomes" id="UP000233551"/>
    </source>
</evidence>
<evidence type="ECO:0000313" key="1">
    <source>
        <dbReference type="EMBL" id="PKI60631.1"/>
    </source>
</evidence>
<evidence type="ECO:0008006" key="3">
    <source>
        <dbReference type="Google" id="ProtNLM"/>
    </source>
</evidence>
<dbReference type="PANTHER" id="PTHR48475">
    <property type="entry name" value="RIBONUCLEASE H"/>
    <property type="match status" value="1"/>
</dbReference>
<protein>
    <recommendedName>
        <fullName evidence="3">RNase H type-1 domain-containing protein</fullName>
    </recommendedName>
</protein>
<keyword evidence="2" id="KW-1185">Reference proteome</keyword>
<gene>
    <name evidence="1" type="ORF">CRG98_018981</name>
</gene>
<organism evidence="1 2">
    <name type="scientific">Punica granatum</name>
    <name type="common">Pomegranate</name>
    <dbReference type="NCBI Taxonomy" id="22663"/>
    <lineage>
        <taxon>Eukaryota</taxon>
        <taxon>Viridiplantae</taxon>
        <taxon>Streptophyta</taxon>
        <taxon>Embryophyta</taxon>
        <taxon>Tracheophyta</taxon>
        <taxon>Spermatophyta</taxon>
        <taxon>Magnoliopsida</taxon>
        <taxon>eudicotyledons</taxon>
        <taxon>Gunneridae</taxon>
        <taxon>Pentapetalae</taxon>
        <taxon>rosids</taxon>
        <taxon>malvids</taxon>
        <taxon>Myrtales</taxon>
        <taxon>Lythraceae</taxon>
        <taxon>Punica</taxon>
    </lineage>
</organism>
<dbReference type="STRING" id="22663.A0A2I0JWF9"/>
<dbReference type="GO" id="GO:0003676">
    <property type="term" value="F:nucleic acid binding"/>
    <property type="evidence" value="ECO:0007669"/>
    <property type="project" value="InterPro"/>
</dbReference>
<dbReference type="InterPro" id="IPR036397">
    <property type="entry name" value="RNaseH_sf"/>
</dbReference>
<comment type="caution">
    <text evidence="1">The sequence shown here is derived from an EMBL/GenBank/DDBJ whole genome shotgun (WGS) entry which is preliminary data.</text>
</comment>
<name>A0A2I0JWF9_PUNGR</name>
<proteinExistence type="predicted"/>
<dbReference type="EMBL" id="PGOL01001140">
    <property type="protein sequence ID" value="PKI60631.1"/>
    <property type="molecule type" value="Genomic_DNA"/>
</dbReference>
<dbReference type="Gene3D" id="3.30.420.10">
    <property type="entry name" value="Ribonuclease H-like superfamily/Ribonuclease H"/>
    <property type="match status" value="1"/>
</dbReference>
<dbReference type="Proteomes" id="UP000233551">
    <property type="component" value="Unassembled WGS sequence"/>
</dbReference>
<dbReference type="PANTHER" id="PTHR48475:SF1">
    <property type="entry name" value="RNASE H TYPE-1 DOMAIN-CONTAINING PROTEIN"/>
    <property type="match status" value="1"/>
</dbReference>
<dbReference type="InterPro" id="IPR012337">
    <property type="entry name" value="RNaseH-like_sf"/>
</dbReference>
<dbReference type="AlphaFoldDB" id="A0A2I0JWF9"/>
<dbReference type="SUPFAM" id="SSF53098">
    <property type="entry name" value="Ribonuclease H-like"/>
    <property type="match status" value="1"/>
</dbReference>
<reference evidence="1 2" key="1">
    <citation type="submission" date="2017-11" db="EMBL/GenBank/DDBJ databases">
        <title>De-novo sequencing of pomegranate (Punica granatum L.) genome.</title>
        <authorList>
            <person name="Akparov Z."/>
            <person name="Amiraslanov A."/>
            <person name="Hajiyeva S."/>
            <person name="Abbasov M."/>
            <person name="Kaur K."/>
            <person name="Hamwieh A."/>
            <person name="Solovyev V."/>
            <person name="Salamov A."/>
            <person name="Braich B."/>
            <person name="Kosarev P."/>
            <person name="Mahmoud A."/>
            <person name="Hajiyev E."/>
            <person name="Babayeva S."/>
            <person name="Izzatullayeva V."/>
            <person name="Mammadov A."/>
            <person name="Mammadov A."/>
            <person name="Sharifova S."/>
            <person name="Ojaghi J."/>
            <person name="Eynullazada K."/>
            <person name="Bayramov B."/>
            <person name="Abdulazimova A."/>
            <person name="Shahmuradov I."/>
        </authorList>
    </citation>
    <scope>NUCLEOTIDE SEQUENCE [LARGE SCALE GENOMIC DNA]</scope>
    <source>
        <strain evidence="2">cv. AG2017</strain>
        <tissue evidence="1">Leaf</tissue>
    </source>
</reference>
<accession>A0A2I0JWF9</accession>